<sequence>MDKKVTTGQSKRKELRSFSVHIEDDFALTIGFEVEGFEQYFKSLNTLWGSTVNAHYVLDNPGHTFIYLSKNNKVTHFFSLGPETTNNGNEGSNLERMYGKGTPDYWIPGETRIFRFYLNESEYEILANKIDERRKLIENGDEYYRVIDNHTCASAAHDIIKTVWKDIPAGKSRIIYGDKIGLEFSPPLDVVNPYAFYHDLVEAGFKFRVLGANKDLWYPVMDTDDPKIDPYWSNK</sequence>
<name>A0A1V3KRW2_9PAST</name>
<organism evidence="1 2">
    <name type="scientific">Rodentibacter ratti</name>
    <dbReference type="NCBI Taxonomy" id="1906745"/>
    <lineage>
        <taxon>Bacteria</taxon>
        <taxon>Pseudomonadati</taxon>
        <taxon>Pseudomonadota</taxon>
        <taxon>Gammaproteobacteria</taxon>
        <taxon>Pasteurellales</taxon>
        <taxon>Pasteurellaceae</taxon>
        <taxon>Rodentibacter</taxon>
    </lineage>
</organism>
<dbReference type="Proteomes" id="UP000188573">
    <property type="component" value="Unassembled WGS sequence"/>
</dbReference>
<accession>A0A1V3KRW2</accession>
<protein>
    <recommendedName>
        <fullName evidence="3">DUF4105 domain-containing protein</fullName>
    </recommendedName>
</protein>
<dbReference type="AlphaFoldDB" id="A0A1V3KRW2"/>
<dbReference type="RefSeq" id="WP_077497967.1">
    <property type="nucleotide sequence ID" value="NZ_MLAG01000068.1"/>
</dbReference>
<comment type="caution">
    <text evidence="1">The sequence shown here is derived from an EMBL/GenBank/DDBJ whole genome shotgun (WGS) entry which is preliminary data.</text>
</comment>
<evidence type="ECO:0008006" key="3">
    <source>
        <dbReference type="Google" id="ProtNLM"/>
    </source>
</evidence>
<gene>
    <name evidence="1" type="ORF">BKG92_10520</name>
</gene>
<evidence type="ECO:0000313" key="2">
    <source>
        <dbReference type="Proteomes" id="UP000188573"/>
    </source>
</evidence>
<keyword evidence="2" id="KW-1185">Reference proteome</keyword>
<reference evidence="1 2" key="1">
    <citation type="submission" date="2016-10" db="EMBL/GenBank/DDBJ databases">
        <title>Rodentibacter gen. nov. and new species.</title>
        <authorList>
            <person name="Christensen H."/>
        </authorList>
    </citation>
    <scope>NUCLEOTIDE SEQUENCE [LARGE SCALE GENOMIC DNA]</scope>
    <source>
        <strain evidence="1 2">Ac81</strain>
    </source>
</reference>
<evidence type="ECO:0000313" key="1">
    <source>
        <dbReference type="EMBL" id="OOF80412.1"/>
    </source>
</evidence>
<dbReference type="EMBL" id="MLAG01000068">
    <property type="protein sequence ID" value="OOF80412.1"/>
    <property type="molecule type" value="Genomic_DNA"/>
</dbReference>
<proteinExistence type="predicted"/>